<evidence type="ECO:0000313" key="1">
    <source>
        <dbReference type="EMBL" id="VVE16036.1"/>
    </source>
</evidence>
<reference evidence="1 2" key="1">
    <citation type="submission" date="2019-08" db="EMBL/GenBank/DDBJ databases">
        <authorList>
            <person name="Peeters C."/>
        </authorList>
    </citation>
    <scope>NUCLEOTIDE SEQUENCE [LARGE SCALE GENOMIC DNA]</scope>
    <source>
        <strain evidence="1 2">LMG 31014</strain>
    </source>
</reference>
<keyword evidence="2" id="KW-1185">Reference proteome</keyword>
<comment type="caution">
    <text evidence="1">The sequence shown here is derived from an EMBL/GenBank/DDBJ whole genome shotgun (WGS) entry which is preliminary data.</text>
</comment>
<name>A0ABY6W2P6_9BURK</name>
<evidence type="ECO:0000313" key="2">
    <source>
        <dbReference type="Proteomes" id="UP000405357"/>
    </source>
</evidence>
<sequence>MNSKKIEEGIFEVNVGPIKRNAECTGISNLGERFPAALEKFNARAERGGVRAELGHPTESVHSPELTEKRAMAIDEQYVCASISSAQIRDDELFLRGHPEGPYGDLLAEAMDNPGGPAFFGMRAFWSGDLNDMRLNIVTWDVVSGKP</sequence>
<dbReference type="InterPro" id="IPR045405">
    <property type="entry name" value="Peptidase_S80"/>
</dbReference>
<organism evidence="1 2">
    <name type="scientific">Pandoraea soli</name>
    <dbReference type="NCBI Taxonomy" id="2508293"/>
    <lineage>
        <taxon>Bacteria</taxon>
        <taxon>Pseudomonadati</taxon>
        <taxon>Pseudomonadota</taxon>
        <taxon>Betaproteobacteria</taxon>
        <taxon>Burkholderiales</taxon>
        <taxon>Burkholderiaceae</taxon>
        <taxon>Pandoraea</taxon>
    </lineage>
</organism>
<dbReference type="Pfam" id="PF20034">
    <property type="entry name" value="Peptidase_S80"/>
    <property type="match status" value="1"/>
</dbReference>
<gene>
    <name evidence="1" type="ORF">PSO31014_02871</name>
</gene>
<dbReference type="EMBL" id="CABPSG010000007">
    <property type="protein sequence ID" value="VVE16036.1"/>
    <property type="molecule type" value="Genomic_DNA"/>
</dbReference>
<protein>
    <submittedName>
        <fullName evidence="1">Uncharacterized protein</fullName>
    </submittedName>
</protein>
<accession>A0ABY6W2P6</accession>
<dbReference type="Proteomes" id="UP000405357">
    <property type="component" value="Unassembled WGS sequence"/>
</dbReference>
<dbReference type="RefSeq" id="WP_150552199.1">
    <property type="nucleotide sequence ID" value="NZ_CABPSG010000007.1"/>
</dbReference>
<proteinExistence type="predicted"/>